<sequence length="400" mass="44778">MGLTFFLHERELNFQASQTEQDKVKQNTAGKCLSCMHKGAPLDTDPGKAKKQLSGKRGFLKRYEHFSADPGQQSYVVFNPHCTKNLASADFLVGAFYIPLFIASTLAQKWQLPVTLCNWHAAFISLSFNASLITLCLVSVDRFLAITDPLRYQTTLTTRRSVFLLLGGWAHSIFWSVAPQMGWGEVVFNPKTCTCRPNWDAKGLSNRMYALCLALFAFTIPVISMVYCYCRIFLVARYHVQSIKQNSVQDCQSSNASSRRTLENKASKTLLLVLGAFVVSWLPYTLVTVATMVTKGSWDASSSILNAALTMTTVNGCINPMIYAIRDQRFLSGMKRVLRPQVSRGPGEFNSYFSTHRSSYTRTKSSSESFALQGNINFAHQAKQRTQEVLEHAVRSTSSK</sequence>
<keyword evidence="5 9" id="KW-0297">G-protein coupled receptor</keyword>
<dbReference type="CDD" id="cd00637">
    <property type="entry name" value="7tm_classA_rhodopsin-like"/>
    <property type="match status" value="1"/>
</dbReference>
<keyword evidence="3 9" id="KW-0812">Transmembrane</keyword>
<comment type="similarity">
    <text evidence="9">Belongs to the G-protein coupled receptor 1 family.</text>
</comment>
<evidence type="ECO:0000256" key="3">
    <source>
        <dbReference type="ARBA" id="ARBA00022692"/>
    </source>
</evidence>
<feature type="transmembrane region" description="Helical" evidence="10">
    <location>
        <begin position="304"/>
        <end position="325"/>
    </location>
</feature>
<feature type="transmembrane region" description="Helical" evidence="10">
    <location>
        <begin position="208"/>
        <end position="234"/>
    </location>
</feature>
<evidence type="ECO:0000256" key="5">
    <source>
        <dbReference type="ARBA" id="ARBA00023040"/>
    </source>
</evidence>
<evidence type="ECO:0000313" key="12">
    <source>
        <dbReference type="EMBL" id="KAK2566722.1"/>
    </source>
</evidence>
<proteinExistence type="inferred from homology"/>
<reference evidence="12" key="1">
    <citation type="journal article" date="2023" name="G3 (Bethesda)">
        <title>Whole genome assembly and annotation of the endangered Caribbean coral Acropora cervicornis.</title>
        <authorList>
            <person name="Selwyn J.D."/>
            <person name="Vollmer S.V."/>
        </authorList>
    </citation>
    <scope>NUCLEOTIDE SEQUENCE</scope>
    <source>
        <strain evidence="12">K2</strain>
    </source>
</reference>
<dbReference type="Proteomes" id="UP001249851">
    <property type="component" value="Unassembled WGS sequence"/>
</dbReference>
<dbReference type="SUPFAM" id="SSF81321">
    <property type="entry name" value="Family A G protein-coupled receptor-like"/>
    <property type="match status" value="1"/>
</dbReference>
<evidence type="ECO:0000259" key="11">
    <source>
        <dbReference type="PROSITE" id="PS50262"/>
    </source>
</evidence>
<evidence type="ECO:0000256" key="1">
    <source>
        <dbReference type="ARBA" id="ARBA00004651"/>
    </source>
</evidence>
<keyword evidence="4 10" id="KW-1133">Transmembrane helix</keyword>
<dbReference type="EMBL" id="JARQWQ010000016">
    <property type="protein sequence ID" value="KAK2566722.1"/>
    <property type="molecule type" value="Genomic_DNA"/>
</dbReference>
<evidence type="ECO:0000256" key="9">
    <source>
        <dbReference type="RuleBase" id="RU000688"/>
    </source>
</evidence>
<keyword evidence="13" id="KW-1185">Reference proteome</keyword>
<dbReference type="Pfam" id="PF00001">
    <property type="entry name" value="7tm_1"/>
    <property type="match status" value="1"/>
</dbReference>
<dbReference type="PANTHER" id="PTHR22752">
    <property type="entry name" value="G PROTEIN-COUPLED RECEPTOR"/>
    <property type="match status" value="1"/>
</dbReference>
<comment type="caution">
    <text evidence="12">The sequence shown here is derived from an EMBL/GenBank/DDBJ whole genome shotgun (WGS) entry which is preliminary data.</text>
</comment>
<dbReference type="Gene3D" id="1.20.1070.10">
    <property type="entry name" value="Rhodopsin 7-helix transmembrane proteins"/>
    <property type="match status" value="1"/>
</dbReference>
<dbReference type="GO" id="GO:0005886">
    <property type="term" value="C:plasma membrane"/>
    <property type="evidence" value="ECO:0007669"/>
    <property type="project" value="UniProtKB-SubCell"/>
</dbReference>
<keyword evidence="8 9" id="KW-0807">Transducer</keyword>
<evidence type="ECO:0000256" key="4">
    <source>
        <dbReference type="ARBA" id="ARBA00022989"/>
    </source>
</evidence>
<feature type="transmembrane region" description="Helical" evidence="10">
    <location>
        <begin position="119"/>
        <end position="140"/>
    </location>
</feature>
<dbReference type="PROSITE" id="PS50262">
    <property type="entry name" value="G_PROTEIN_RECEP_F1_2"/>
    <property type="match status" value="1"/>
</dbReference>
<dbReference type="InterPro" id="IPR017452">
    <property type="entry name" value="GPCR_Rhodpsn_7TM"/>
</dbReference>
<evidence type="ECO:0000256" key="6">
    <source>
        <dbReference type="ARBA" id="ARBA00023136"/>
    </source>
</evidence>
<comment type="subcellular location">
    <subcellularLocation>
        <location evidence="1">Cell membrane</location>
        <topology evidence="1">Multi-pass membrane protein</topology>
    </subcellularLocation>
</comment>
<dbReference type="GO" id="GO:0004930">
    <property type="term" value="F:G protein-coupled receptor activity"/>
    <property type="evidence" value="ECO:0007669"/>
    <property type="project" value="UniProtKB-KW"/>
</dbReference>
<evidence type="ECO:0000256" key="8">
    <source>
        <dbReference type="ARBA" id="ARBA00023224"/>
    </source>
</evidence>
<feature type="transmembrane region" description="Helical" evidence="10">
    <location>
        <begin position="269"/>
        <end position="292"/>
    </location>
</feature>
<gene>
    <name evidence="12" type="ORF">P5673_009394</name>
</gene>
<feature type="domain" description="G-protein coupled receptors family 1 profile" evidence="11">
    <location>
        <begin position="85"/>
        <end position="323"/>
    </location>
</feature>
<feature type="transmembrane region" description="Helical" evidence="10">
    <location>
        <begin position="89"/>
        <end position="107"/>
    </location>
</feature>
<keyword evidence="7 9" id="KW-0675">Receptor</keyword>
<protein>
    <submittedName>
        <fullName evidence="12">Melanopsin</fullName>
    </submittedName>
</protein>
<evidence type="ECO:0000256" key="2">
    <source>
        <dbReference type="ARBA" id="ARBA00022475"/>
    </source>
</evidence>
<organism evidence="12 13">
    <name type="scientific">Acropora cervicornis</name>
    <name type="common">Staghorn coral</name>
    <dbReference type="NCBI Taxonomy" id="6130"/>
    <lineage>
        <taxon>Eukaryota</taxon>
        <taxon>Metazoa</taxon>
        <taxon>Cnidaria</taxon>
        <taxon>Anthozoa</taxon>
        <taxon>Hexacorallia</taxon>
        <taxon>Scleractinia</taxon>
        <taxon>Astrocoeniina</taxon>
        <taxon>Acroporidae</taxon>
        <taxon>Acropora</taxon>
    </lineage>
</organism>
<reference evidence="12" key="2">
    <citation type="journal article" date="2023" name="Science">
        <title>Genomic signatures of disease resistance in endangered staghorn corals.</title>
        <authorList>
            <person name="Vollmer S.V."/>
            <person name="Selwyn J.D."/>
            <person name="Despard B.A."/>
            <person name="Roesel C.L."/>
        </authorList>
    </citation>
    <scope>NUCLEOTIDE SEQUENCE</scope>
    <source>
        <strain evidence="12">K2</strain>
    </source>
</reference>
<keyword evidence="6 10" id="KW-0472">Membrane</keyword>
<name>A0AAD9QSH2_ACRCE</name>
<feature type="transmembrane region" description="Helical" evidence="10">
    <location>
        <begin position="161"/>
        <end position="178"/>
    </location>
</feature>
<evidence type="ECO:0000256" key="7">
    <source>
        <dbReference type="ARBA" id="ARBA00023170"/>
    </source>
</evidence>
<keyword evidence="2" id="KW-1003">Cell membrane</keyword>
<dbReference type="InterPro" id="IPR000276">
    <property type="entry name" value="GPCR_Rhodpsn"/>
</dbReference>
<dbReference type="PRINTS" id="PR00237">
    <property type="entry name" value="GPCRRHODOPSN"/>
</dbReference>
<evidence type="ECO:0000313" key="13">
    <source>
        <dbReference type="Proteomes" id="UP001249851"/>
    </source>
</evidence>
<dbReference type="AlphaFoldDB" id="A0AAD9QSH2"/>
<dbReference type="PROSITE" id="PS00237">
    <property type="entry name" value="G_PROTEIN_RECEP_F1_1"/>
    <property type="match status" value="1"/>
</dbReference>
<accession>A0AAD9QSH2</accession>
<evidence type="ECO:0000256" key="10">
    <source>
        <dbReference type="SAM" id="Phobius"/>
    </source>
</evidence>